<dbReference type="EMBL" id="VFQX01000072">
    <property type="protein sequence ID" value="KAF0972063.1"/>
    <property type="molecule type" value="Genomic_DNA"/>
</dbReference>
<keyword evidence="5" id="KW-0464">Manganese</keyword>
<dbReference type="InterPro" id="IPR000587">
    <property type="entry name" value="Creatinase_N"/>
</dbReference>
<dbReference type="OrthoDB" id="9995434at2759"/>
<comment type="caution">
    <text evidence="9">The sequence shown here is derived from an EMBL/GenBank/DDBJ whole genome shotgun (WGS) entry which is preliminary data.</text>
</comment>
<evidence type="ECO:0000259" key="8">
    <source>
        <dbReference type="Pfam" id="PF16188"/>
    </source>
</evidence>
<name>A0A6A5AVG9_NAEFO</name>
<dbReference type="InterPro" id="IPR032416">
    <property type="entry name" value="Peptidase_M24_C"/>
</dbReference>
<dbReference type="InterPro" id="IPR033740">
    <property type="entry name" value="Pept_M24B"/>
</dbReference>
<dbReference type="GO" id="GO:0070006">
    <property type="term" value="F:metalloaminopeptidase activity"/>
    <property type="evidence" value="ECO:0007669"/>
    <property type="project" value="InterPro"/>
</dbReference>
<evidence type="ECO:0000259" key="6">
    <source>
        <dbReference type="Pfam" id="PF00557"/>
    </source>
</evidence>
<dbReference type="Pfam" id="PF00557">
    <property type="entry name" value="Peptidase_M24"/>
    <property type="match status" value="1"/>
</dbReference>
<dbReference type="Gene3D" id="3.40.350.10">
    <property type="entry name" value="Creatinase/prolidase N-terminal domain"/>
    <property type="match status" value="2"/>
</dbReference>
<proteinExistence type="inferred from homology"/>
<accession>A0A6A5AVG9</accession>
<dbReference type="CDD" id="cd01085">
    <property type="entry name" value="APP"/>
    <property type="match status" value="1"/>
</dbReference>
<dbReference type="FunFam" id="3.90.230.10:FF:000007">
    <property type="entry name" value="Xaa-Pro aminopeptidase P"/>
    <property type="match status" value="1"/>
</dbReference>
<keyword evidence="3" id="KW-0479">Metal-binding</keyword>
<dbReference type="InterPro" id="IPR050422">
    <property type="entry name" value="X-Pro_aminopeptidase_P"/>
</dbReference>
<dbReference type="FunFam" id="3.40.350.10:FF:000003">
    <property type="entry name" value="Xaa-pro aminopeptidase P"/>
    <property type="match status" value="1"/>
</dbReference>
<dbReference type="Gene3D" id="3.90.230.10">
    <property type="entry name" value="Creatinase/methionine aminopeptidase superfamily"/>
    <property type="match status" value="1"/>
</dbReference>
<reference evidence="9 10" key="1">
    <citation type="journal article" date="2019" name="Sci. Rep.">
        <title>Nanopore sequencing improves the draft genome of the human pathogenic amoeba Naegleria fowleri.</title>
        <authorList>
            <person name="Liechti N."/>
            <person name="Schurch N."/>
            <person name="Bruggmann R."/>
            <person name="Wittwer M."/>
        </authorList>
    </citation>
    <scope>NUCLEOTIDE SEQUENCE [LARGE SCALE GENOMIC DNA]</scope>
    <source>
        <strain evidence="9 10">ATCC 30894</strain>
    </source>
</reference>
<dbReference type="InterPro" id="IPR000994">
    <property type="entry name" value="Pept_M24"/>
</dbReference>
<dbReference type="GeneID" id="68116974"/>
<organism evidence="9 10">
    <name type="scientific">Naegleria fowleri</name>
    <name type="common">Brain eating amoeba</name>
    <dbReference type="NCBI Taxonomy" id="5763"/>
    <lineage>
        <taxon>Eukaryota</taxon>
        <taxon>Discoba</taxon>
        <taxon>Heterolobosea</taxon>
        <taxon>Tetramitia</taxon>
        <taxon>Eutetramitia</taxon>
        <taxon>Vahlkampfiidae</taxon>
        <taxon>Naegleria</taxon>
    </lineage>
</organism>
<dbReference type="VEuPathDB" id="AmoebaDB:NF0004670"/>
<keyword evidence="10" id="KW-1185">Reference proteome</keyword>
<dbReference type="Proteomes" id="UP000444721">
    <property type="component" value="Unassembled WGS sequence"/>
</dbReference>
<gene>
    <name evidence="9" type="ORF">FDP41_009759</name>
</gene>
<feature type="domain" description="Creatinase N-terminal" evidence="7">
    <location>
        <begin position="11"/>
        <end position="145"/>
    </location>
</feature>
<dbReference type="SUPFAM" id="SSF53092">
    <property type="entry name" value="Creatinase/prolidase N-terminal domain"/>
    <property type="match status" value="1"/>
</dbReference>
<dbReference type="Pfam" id="PF16189">
    <property type="entry name" value="Creatinase_N_2"/>
    <property type="match status" value="1"/>
</dbReference>
<dbReference type="PANTHER" id="PTHR43763">
    <property type="entry name" value="XAA-PRO AMINOPEPTIDASE 1"/>
    <property type="match status" value="1"/>
</dbReference>
<evidence type="ECO:0000256" key="1">
    <source>
        <dbReference type="ARBA" id="ARBA00001936"/>
    </source>
</evidence>
<feature type="domain" description="Peptidase M24 C-terminal" evidence="8">
    <location>
        <begin position="552"/>
        <end position="613"/>
    </location>
</feature>
<evidence type="ECO:0000256" key="5">
    <source>
        <dbReference type="ARBA" id="ARBA00023211"/>
    </source>
</evidence>
<evidence type="ECO:0000313" key="9">
    <source>
        <dbReference type="EMBL" id="KAF0972063.1"/>
    </source>
</evidence>
<comment type="similarity">
    <text evidence="2">Belongs to the peptidase M24B family.</text>
</comment>
<dbReference type="GO" id="GO:0005737">
    <property type="term" value="C:cytoplasm"/>
    <property type="evidence" value="ECO:0007669"/>
    <property type="project" value="UniProtKB-ARBA"/>
</dbReference>
<evidence type="ECO:0000256" key="2">
    <source>
        <dbReference type="ARBA" id="ARBA00008766"/>
    </source>
</evidence>
<dbReference type="SUPFAM" id="SSF55920">
    <property type="entry name" value="Creatinase/aminopeptidase"/>
    <property type="match status" value="1"/>
</dbReference>
<evidence type="ECO:0000313" key="10">
    <source>
        <dbReference type="Proteomes" id="UP000444721"/>
    </source>
</evidence>
<dbReference type="VEuPathDB" id="AmoebaDB:NfTy_087880"/>
<dbReference type="OMA" id="EPGMILS"/>
<evidence type="ECO:0000259" key="7">
    <source>
        <dbReference type="Pfam" id="PF01321"/>
    </source>
</evidence>
<dbReference type="InterPro" id="IPR029149">
    <property type="entry name" value="Creatin/AminoP/Spt16_N"/>
</dbReference>
<dbReference type="InterPro" id="IPR036005">
    <property type="entry name" value="Creatinase/aminopeptidase-like"/>
</dbReference>
<protein>
    <submittedName>
        <fullName evidence="9">Uncharacterized protein</fullName>
    </submittedName>
</protein>
<dbReference type="RefSeq" id="XP_044556778.1">
    <property type="nucleotide sequence ID" value="XM_044713751.1"/>
</dbReference>
<dbReference type="GO" id="GO:0046872">
    <property type="term" value="F:metal ion binding"/>
    <property type="evidence" value="ECO:0007669"/>
    <property type="project" value="UniProtKB-KW"/>
</dbReference>
<evidence type="ECO:0000256" key="3">
    <source>
        <dbReference type="ARBA" id="ARBA00022723"/>
    </source>
</evidence>
<dbReference type="Pfam" id="PF16188">
    <property type="entry name" value="Peptidase_M24_C"/>
    <property type="match status" value="1"/>
</dbReference>
<feature type="domain" description="Peptidase M24" evidence="6">
    <location>
        <begin position="323"/>
        <end position="538"/>
    </location>
</feature>
<keyword evidence="4" id="KW-0378">Hydrolase</keyword>
<dbReference type="Pfam" id="PF01321">
    <property type="entry name" value="Creatinase_N"/>
    <property type="match status" value="1"/>
</dbReference>
<dbReference type="VEuPathDB" id="AmoebaDB:FDP41_009759"/>
<sequence length="615" mass="69566">MTSSLVSANKVHKLRELMQKYSIHGYIIPSGDAHLSEYISDADKRREFISGFDGSAGTAVVTLEEASLFTDGRYWLQAQKQLDPAIWKLMKLGIDPPLSKYITSFADLKRTTTFGVDPFLFSVNEFLELRKAASESEKGQVEIKPILENLVDEIWGDEKPKPPNGIIYKLDEKYTGRSVADKLKFVRAKMQDLGGECYILTALDEIAWILNLRGSDIDYNTVFISYMIVTLQDAYLYVDESKFESPNIKNELSDNNIHVKPYSQYMEDLKTITEKVQHDKSCLIDPRTCNFATFEAIRCKVNKIHSIITAEKAIKNAVEREGFKSCHIRDGAAIVKYLAWLENELKNGRKVNEYDGALALEAFRKENTDYLRLSFSTISAYGKSASVVHYSPPETNSEEISTDNLYLLDSGAHYKDGTTDTTRTVHFGTPTDYQKRCFTRVLQGHIALDRLVFPEGTSGYRLDSIARAPLWKDGLDYNHGTGHGVGHALCVHEGPHGIGYRSLILNEFGMKENCIVTNEPGYYEPGNFGIRIENILLTKRVNTMTNFNDKAYIGFESVTRCPIQPTLVDTNLLARDEIEWINNYNALVREALTPLLQNNELALKYLLKNTEPISV</sequence>
<dbReference type="PANTHER" id="PTHR43763:SF6">
    <property type="entry name" value="XAA-PRO AMINOPEPTIDASE 1"/>
    <property type="match status" value="1"/>
</dbReference>
<dbReference type="AlphaFoldDB" id="A0A6A5AVG9"/>
<evidence type="ECO:0000256" key="4">
    <source>
        <dbReference type="ARBA" id="ARBA00022801"/>
    </source>
</evidence>
<comment type="cofactor">
    <cofactor evidence="1">
        <name>Mn(2+)</name>
        <dbReference type="ChEBI" id="CHEBI:29035"/>
    </cofactor>
</comment>